<feature type="transmembrane region" description="Helical" evidence="1">
    <location>
        <begin position="12"/>
        <end position="35"/>
    </location>
</feature>
<proteinExistence type="predicted"/>
<feature type="transmembrane region" description="Helical" evidence="1">
    <location>
        <begin position="143"/>
        <end position="160"/>
    </location>
</feature>
<sequence>MPSYKEHVLASIIMVFPFFPEVFYVALAVVGASIIDMDHKVNQKNIIIMGLLGVILALLLYIFKLPYLVGVLIALMALLFYISDHRGFMHSILGIIFITGCISFFVLGAYILLSDYNISLKISLIIILLILGIVILNKKLVPVFGFLIIIGLIFSTRIGFNTYYVVLSLFLGCLSHIILDLFTPSGVQLLNPISSEKFKKLAGLTLLGIWGGCVIASVVLYGNNFFIIR</sequence>
<name>A0A8T5UZ93_9EURY</name>
<reference evidence="3" key="1">
    <citation type="journal article" date="2022" name="Microbiol. Resour. Announc.">
        <title>Draft Genome Sequence of a Methanogenic Archaeon from West Spitsbergen Permafrost.</title>
        <authorList>
            <person name="Trubitsyn V."/>
            <person name="Rivkina E."/>
            <person name="Shcherbakova V."/>
        </authorList>
    </citation>
    <scope>NUCLEOTIDE SEQUENCE [LARGE SCALE GENOMIC DNA]</scope>
    <source>
        <strain evidence="3">VT</strain>
    </source>
</reference>
<feature type="transmembrane region" description="Helical" evidence="1">
    <location>
        <begin position="118"/>
        <end position="136"/>
    </location>
</feature>
<dbReference type="EMBL" id="JAIOUQ010000003">
    <property type="protein sequence ID" value="MBZ2164901.1"/>
    <property type="molecule type" value="Genomic_DNA"/>
</dbReference>
<evidence type="ECO:0000256" key="1">
    <source>
        <dbReference type="SAM" id="Phobius"/>
    </source>
</evidence>
<accession>A0A8T5UZ93</accession>
<comment type="caution">
    <text evidence="2">The sequence shown here is derived from an EMBL/GenBank/DDBJ whole genome shotgun (WGS) entry which is preliminary data.</text>
</comment>
<keyword evidence="2" id="KW-0378">Hydrolase</keyword>
<evidence type="ECO:0000313" key="3">
    <source>
        <dbReference type="Proteomes" id="UP000825933"/>
    </source>
</evidence>
<protein>
    <submittedName>
        <fullName evidence="2">Metal-dependent hydrolase</fullName>
    </submittedName>
</protein>
<feature type="transmembrane region" description="Helical" evidence="1">
    <location>
        <begin position="92"/>
        <end position="112"/>
    </location>
</feature>
<evidence type="ECO:0000313" key="2">
    <source>
        <dbReference type="EMBL" id="MBZ2164901.1"/>
    </source>
</evidence>
<keyword evidence="1" id="KW-0812">Transmembrane</keyword>
<feature type="transmembrane region" description="Helical" evidence="1">
    <location>
        <begin position="47"/>
        <end position="80"/>
    </location>
</feature>
<feature type="transmembrane region" description="Helical" evidence="1">
    <location>
        <begin position="201"/>
        <end position="222"/>
    </location>
</feature>
<keyword evidence="3" id="KW-1185">Reference proteome</keyword>
<organism evidence="2 3">
    <name type="scientific">Methanobacterium spitsbergense</name>
    <dbReference type="NCBI Taxonomy" id="2874285"/>
    <lineage>
        <taxon>Archaea</taxon>
        <taxon>Methanobacteriati</taxon>
        <taxon>Methanobacteriota</taxon>
        <taxon>Methanomada group</taxon>
        <taxon>Methanobacteria</taxon>
        <taxon>Methanobacteriales</taxon>
        <taxon>Methanobacteriaceae</taxon>
        <taxon>Methanobacterium</taxon>
    </lineage>
</organism>
<dbReference type="InterPro" id="IPR007404">
    <property type="entry name" value="YdjM-like"/>
</dbReference>
<dbReference type="Proteomes" id="UP000825933">
    <property type="component" value="Unassembled WGS sequence"/>
</dbReference>
<dbReference type="Pfam" id="PF04307">
    <property type="entry name" value="YdjM"/>
    <property type="match status" value="1"/>
</dbReference>
<gene>
    <name evidence="2" type="ORF">K8N75_02395</name>
</gene>
<feature type="transmembrane region" description="Helical" evidence="1">
    <location>
        <begin position="166"/>
        <end position="189"/>
    </location>
</feature>
<keyword evidence="1" id="KW-1133">Transmembrane helix</keyword>
<dbReference type="GO" id="GO:0016787">
    <property type="term" value="F:hydrolase activity"/>
    <property type="evidence" value="ECO:0007669"/>
    <property type="project" value="UniProtKB-KW"/>
</dbReference>
<dbReference type="RefSeq" id="WP_223790549.1">
    <property type="nucleotide sequence ID" value="NZ_JAIOUQ010000003.1"/>
</dbReference>
<keyword evidence="1" id="KW-0472">Membrane</keyword>
<dbReference type="AlphaFoldDB" id="A0A8T5UZ93"/>